<keyword evidence="2" id="KW-0169">Cobalamin biosynthesis</keyword>
<accession>A0ABQ5KA14</accession>
<comment type="caution">
    <text evidence="7">The sequence shown here is derived from an EMBL/GenBank/DDBJ whole genome shotgun (WGS) entry which is preliminary data.</text>
</comment>
<proteinExistence type="predicted"/>
<dbReference type="PANTHER" id="PTHR43182:SF1">
    <property type="entry name" value="COBALT-PRECORRIN-7 C(5)-METHYLTRANSFERASE"/>
    <property type="match status" value="1"/>
</dbReference>
<keyword evidence="8" id="KW-1185">Reference proteome</keyword>
<reference evidence="7" key="1">
    <citation type="submission" date="2022-03" db="EMBL/GenBank/DDBJ databases">
        <title>Draft genome sequence of Aduncisulcus paluster, a free-living microaerophilic Fornicata.</title>
        <authorList>
            <person name="Yuyama I."/>
            <person name="Kume K."/>
            <person name="Tamura T."/>
            <person name="Inagaki Y."/>
            <person name="Hashimoto T."/>
        </authorList>
    </citation>
    <scope>NUCLEOTIDE SEQUENCE</scope>
    <source>
        <strain evidence="7">NY0171</strain>
    </source>
</reference>
<dbReference type="InterPro" id="IPR014777">
    <property type="entry name" value="4pyrrole_Mease_sub1"/>
</dbReference>
<dbReference type="InterPro" id="IPR000878">
    <property type="entry name" value="4pyrrol_Mease"/>
</dbReference>
<evidence type="ECO:0000256" key="5">
    <source>
        <dbReference type="ARBA" id="ARBA00022691"/>
    </source>
</evidence>
<dbReference type="InterPro" id="IPR029063">
    <property type="entry name" value="SAM-dependent_MTases_sf"/>
</dbReference>
<keyword evidence="5" id="KW-0949">S-adenosyl-L-methionine</keyword>
<evidence type="ECO:0000256" key="3">
    <source>
        <dbReference type="ARBA" id="ARBA00022603"/>
    </source>
</evidence>
<feature type="non-terminal residue" evidence="7">
    <location>
        <position position="178"/>
    </location>
</feature>
<keyword evidence="3" id="KW-0489">Methyltransferase</keyword>
<feature type="domain" description="Tetrapyrrole methylase" evidence="6">
    <location>
        <begin position="4"/>
        <end position="66"/>
    </location>
</feature>
<dbReference type="PANTHER" id="PTHR43182">
    <property type="entry name" value="COBALT-PRECORRIN-6B C(15)-METHYLTRANSFERASE (DECARBOXYLATING)"/>
    <property type="match status" value="1"/>
</dbReference>
<dbReference type="InterPro" id="IPR035996">
    <property type="entry name" value="4pyrrol_Methylase_sf"/>
</dbReference>
<evidence type="ECO:0000256" key="1">
    <source>
        <dbReference type="ARBA" id="ARBA00004953"/>
    </source>
</evidence>
<evidence type="ECO:0000313" key="8">
    <source>
        <dbReference type="Proteomes" id="UP001057375"/>
    </source>
</evidence>
<evidence type="ECO:0000256" key="2">
    <source>
        <dbReference type="ARBA" id="ARBA00022573"/>
    </source>
</evidence>
<dbReference type="SUPFAM" id="SSF53790">
    <property type="entry name" value="Tetrapyrrole methylase"/>
    <property type="match status" value="1"/>
</dbReference>
<evidence type="ECO:0000313" key="7">
    <source>
        <dbReference type="EMBL" id="GKT29365.1"/>
    </source>
</evidence>
<evidence type="ECO:0000256" key="4">
    <source>
        <dbReference type="ARBA" id="ARBA00022679"/>
    </source>
</evidence>
<name>A0ABQ5KA14_9EUKA</name>
<evidence type="ECO:0000259" key="6">
    <source>
        <dbReference type="Pfam" id="PF00590"/>
    </source>
</evidence>
<organism evidence="7 8">
    <name type="scientific">Aduncisulcus paluster</name>
    <dbReference type="NCBI Taxonomy" id="2918883"/>
    <lineage>
        <taxon>Eukaryota</taxon>
        <taxon>Metamonada</taxon>
        <taxon>Carpediemonas-like organisms</taxon>
        <taxon>Aduncisulcus</taxon>
    </lineage>
</organism>
<keyword evidence="4" id="KW-0808">Transferase</keyword>
<dbReference type="InterPro" id="IPR050714">
    <property type="entry name" value="Cobalamin_biosynth_MTase"/>
</dbReference>
<protein>
    <submittedName>
        <fullName evidence="7">Bifunctional cobalt-precorrin-7 (C(5))-methyltransferase/cobalt-precorrin-6B (C(15))-methyltransferase</fullName>
    </submittedName>
</protein>
<dbReference type="Gene3D" id="3.40.1010.10">
    <property type="entry name" value="Cobalt-precorrin-4 Transmethylase, Domain 1"/>
    <property type="match status" value="1"/>
</dbReference>
<dbReference type="Pfam" id="PF00590">
    <property type="entry name" value="TP_methylase"/>
    <property type="match status" value="1"/>
</dbReference>
<sequence length="178" mass="18998">MQQEDKKVVLLADGDPLLFGIAASLIPLLGEENVAVSPAVSAVQIGSARLAHSWKDFEIISLHGRNDYSPLFGAMQRNKDCALETPDEQVVQGEPESFLNFTCPDLNIVILTAKNKKQSTPLFGRDDNSFTREKGLITKLPVRSAGIALLGLSEGQTVWDLGAGCGSVAIESSFIAAG</sequence>
<dbReference type="Proteomes" id="UP001057375">
    <property type="component" value="Unassembled WGS sequence"/>
</dbReference>
<dbReference type="Gene3D" id="3.40.50.150">
    <property type="entry name" value="Vaccinia Virus protein VP39"/>
    <property type="match status" value="1"/>
</dbReference>
<comment type="pathway">
    <text evidence="1">Cofactor biosynthesis; adenosylcobalamin biosynthesis.</text>
</comment>
<dbReference type="EMBL" id="BQXS01000819">
    <property type="protein sequence ID" value="GKT29365.1"/>
    <property type="molecule type" value="Genomic_DNA"/>
</dbReference>
<gene>
    <name evidence="7" type="ORF">ADUPG1_001163</name>
</gene>
<dbReference type="SUPFAM" id="SSF53335">
    <property type="entry name" value="S-adenosyl-L-methionine-dependent methyltransferases"/>
    <property type="match status" value="1"/>
</dbReference>